<proteinExistence type="inferred from homology"/>
<dbReference type="Proteomes" id="UP000531561">
    <property type="component" value="Unassembled WGS sequence"/>
</dbReference>
<dbReference type="GO" id="GO:0008422">
    <property type="term" value="F:beta-glucosidase activity"/>
    <property type="evidence" value="ECO:0007669"/>
    <property type="project" value="UniProtKB-EC"/>
</dbReference>
<comment type="similarity">
    <text evidence="2">Belongs to the glycosyl hydrolase 3 family.</text>
</comment>
<sequence length="215" mass="23161">MGIFSSLAGPVMVGQNYAFTIDETEMIHEGHLADGSVSGQTSLSYLIALQHALTTEAREDGTMTLVEMELYQMNGTLGGGAGNDVGGRERGAARLSDGTVLSQDIYSHATNAEVCLVFLNVFSGKSAGRTKLRRTDQDTLVTSMLAECNNTVITISIVDARLVDTYYHKIEINYLQPSNIPALSGHSISTSHTINTSKTLINKQCIIITSLFLLL</sequence>
<dbReference type="EMBL" id="JABFCT010000010">
    <property type="protein sequence ID" value="KAF5872440.1"/>
    <property type="molecule type" value="Genomic_DNA"/>
</dbReference>
<name>A0A8H6AS68_9HELO</name>
<comment type="catalytic activity">
    <reaction evidence="1">
        <text>Hydrolysis of terminal, non-reducing beta-D-glucosyl residues with release of beta-D-glucose.</text>
        <dbReference type="EC" id="3.2.1.21"/>
    </reaction>
</comment>
<dbReference type="AlphaFoldDB" id="A0A8H6AS68"/>
<dbReference type="InterPro" id="IPR036881">
    <property type="entry name" value="Glyco_hydro_3_C_sf"/>
</dbReference>
<evidence type="ECO:0000313" key="7">
    <source>
        <dbReference type="Proteomes" id="UP000531561"/>
    </source>
</evidence>
<keyword evidence="4" id="KW-0378">Hydrolase</keyword>
<reference evidence="6 7" key="1">
    <citation type="journal article" date="2020" name="Phytopathology">
        <title>A high-quality genome resource of Botrytis fragariae, a new and rapidly spreading fungal pathogen causing strawberry gray mold in the U.S.A.</title>
        <authorList>
            <person name="Wu Y."/>
            <person name="Saski C.A."/>
            <person name="Schnabel G."/>
            <person name="Xiao S."/>
            <person name="Hu M."/>
        </authorList>
    </citation>
    <scope>NUCLEOTIDE SEQUENCE [LARGE SCALE GENOMIC DNA]</scope>
    <source>
        <strain evidence="6 7">BVB16</strain>
    </source>
</reference>
<dbReference type="RefSeq" id="XP_037191386.1">
    <property type="nucleotide sequence ID" value="XM_037336176.1"/>
</dbReference>
<accession>A0A8H6AS68</accession>
<organism evidence="6 7">
    <name type="scientific">Botrytis fragariae</name>
    <dbReference type="NCBI Taxonomy" id="1964551"/>
    <lineage>
        <taxon>Eukaryota</taxon>
        <taxon>Fungi</taxon>
        <taxon>Dikarya</taxon>
        <taxon>Ascomycota</taxon>
        <taxon>Pezizomycotina</taxon>
        <taxon>Leotiomycetes</taxon>
        <taxon>Helotiales</taxon>
        <taxon>Sclerotiniaceae</taxon>
        <taxon>Botrytis</taxon>
    </lineage>
</organism>
<evidence type="ECO:0000256" key="2">
    <source>
        <dbReference type="ARBA" id="ARBA00005336"/>
    </source>
</evidence>
<dbReference type="GO" id="GO:0009251">
    <property type="term" value="P:glucan catabolic process"/>
    <property type="evidence" value="ECO:0007669"/>
    <property type="project" value="TreeGrafter"/>
</dbReference>
<dbReference type="PANTHER" id="PTHR42715">
    <property type="entry name" value="BETA-GLUCOSIDASE"/>
    <property type="match status" value="1"/>
</dbReference>
<evidence type="ECO:0000256" key="4">
    <source>
        <dbReference type="ARBA" id="ARBA00022801"/>
    </source>
</evidence>
<keyword evidence="5" id="KW-0326">Glycosidase</keyword>
<dbReference type="GeneID" id="59259868"/>
<evidence type="ECO:0000256" key="5">
    <source>
        <dbReference type="ARBA" id="ARBA00023295"/>
    </source>
</evidence>
<comment type="caution">
    <text evidence="6">The sequence shown here is derived from an EMBL/GenBank/DDBJ whole genome shotgun (WGS) entry which is preliminary data.</text>
</comment>
<dbReference type="InterPro" id="IPR050288">
    <property type="entry name" value="Cellulose_deg_GH3"/>
</dbReference>
<evidence type="ECO:0000313" key="6">
    <source>
        <dbReference type="EMBL" id="KAF5872440.1"/>
    </source>
</evidence>
<dbReference type="EC" id="3.2.1.21" evidence="3"/>
<keyword evidence="7" id="KW-1185">Reference proteome</keyword>
<dbReference type="PANTHER" id="PTHR42715:SF14">
    <property type="entry name" value="BETA-GLUCOSIDASE D-RELATED"/>
    <property type="match status" value="1"/>
</dbReference>
<gene>
    <name evidence="6" type="ORF">Bfra_005799</name>
</gene>
<dbReference type="Gene3D" id="3.40.50.1700">
    <property type="entry name" value="Glycoside hydrolase family 3 C-terminal domain"/>
    <property type="match status" value="1"/>
</dbReference>
<evidence type="ECO:0000256" key="1">
    <source>
        <dbReference type="ARBA" id="ARBA00000448"/>
    </source>
</evidence>
<dbReference type="OrthoDB" id="3562602at2759"/>
<evidence type="ECO:0000256" key="3">
    <source>
        <dbReference type="ARBA" id="ARBA00012744"/>
    </source>
</evidence>
<protein>
    <recommendedName>
        <fullName evidence="3">beta-glucosidase</fullName>
        <ecNumber evidence="3">3.2.1.21</ecNumber>
    </recommendedName>
</protein>